<dbReference type="AlphaFoldDB" id="R9WKI3"/>
<dbReference type="HOGENOM" id="CLU_2260221_0_0_9"/>
<dbReference type="Proteomes" id="UP000014360">
    <property type="component" value="Plasmid pLRI05"/>
</dbReference>
<sequence>MTPKLPFEYLRPVPYFRVAFSQLVGKDSDFTSVKAFTVDDFPSCGKRLPTKTYSKSLYLRQTNKKDGLFSRQQITIYNAILAQSIPAPGIASGRAHTFQLACP</sequence>
<dbReference type="KEGG" id="lrt:LRI_2039"/>
<evidence type="ECO:0000313" key="1">
    <source>
        <dbReference type="EMBL" id="AGO00249.1"/>
    </source>
</evidence>
<accession>R9WKI3</accession>
<evidence type="ECO:0000313" key="2">
    <source>
        <dbReference type="Proteomes" id="UP000014360"/>
    </source>
</evidence>
<protein>
    <submittedName>
        <fullName evidence="1">Uncharacterized protein</fullName>
    </submittedName>
</protein>
<reference evidence="1 2" key="1">
    <citation type="submission" date="2013-06" db="EMBL/GenBank/DDBJ databases">
        <title>The Complete Genome Sequence of Lactobacillus reuteri I5007, a Probiotic Strain Isolated from Healthy Pig.</title>
        <authorList>
            <person name="Hou C."/>
            <person name="Qiao S."/>
            <person name="Zeng X."/>
            <person name="Ma X."/>
            <person name="Yang F."/>
        </authorList>
    </citation>
    <scope>NUCLEOTIDE SEQUENCE [LARGE SCALE GENOMIC DNA]</scope>
    <source>
        <strain evidence="1 2">I5007</strain>
        <plasmid evidence="1 2">pLRI05</plasmid>
    </source>
</reference>
<name>R9WKI3_LIMRT</name>
<keyword evidence="1" id="KW-0614">Plasmid</keyword>
<organism evidence="1 2">
    <name type="scientific">Limosilactobacillus reuteri I5007</name>
    <dbReference type="NCBI Taxonomy" id="1340495"/>
    <lineage>
        <taxon>Bacteria</taxon>
        <taxon>Bacillati</taxon>
        <taxon>Bacillota</taxon>
        <taxon>Bacilli</taxon>
        <taxon>Lactobacillales</taxon>
        <taxon>Lactobacillaceae</taxon>
        <taxon>Limosilactobacillus</taxon>
    </lineage>
</organism>
<dbReference type="EMBL" id="CP006016">
    <property type="protein sequence ID" value="AGO00249.1"/>
    <property type="molecule type" value="Genomic_DNA"/>
</dbReference>
<geneLocation type="plasmid" evidence="1 2">
    <name>pLRI05</name>
</geneLocation>
<gene>
    <name evidence="1" type="ORF">LRI_2039</name>
</gene>
<proteinExistence type="predicted"/>